<reference evidence="2" key="1">
    <citation type="journal article" date="2017" name="Nature">
        <title>The sunflower genome provides insights into oil metabolism, flowering and Asterid evolution.</title>
        <authorList>
            <person name="Badouin H."/>
            <person name="Gouzy J."/>
            <person name="Grassa C.J."/>
            <person name="Murat F."/>
            <person name="Staton S.E."/>
            <person name="Cottret L."/>
            <person name="Lelandais-Briere C."/>
            <person name="Owens G.L."/>
            <person name="Carrere S."/>
            <person name="Mayjonade B."/>
            <person name="Legrand L."/>
            <person name="Gill N."/>
            <person name="Kane N.C."/>
            <person name="Bowers J.E."/>
            <person name="Hubner S."/>
            <person name="Bellec A."/>
            <person name="Berard A."/>
            <person name="Berges H."/>
            <person name="Blanchet N."/>
            <person name="Boniface M.C."/>
            <person name="Brunel D."/>
            <person name="Catrice O."/>
            <person name="Chaidir N."/>
            <person name="Claudel C."/>
            <person name="Donnadieu C."/>
            <person name="Faraut T."/>
            <person name="Fievet G."/>
            <person name="Helmstetter N."/>
            <person name="King M."/>
            <person name="Knapp S.J."/>
            <person name="Lai Z."/>
            <person name="Le Paslier M.C."/>
            <person name="Lippi Y."/>
            <person name="Lorenzon L."/>
            <person name="Mandel J.R."/>
            <person name="Marage G."/>
            <person name="Marchand G."/>
            <person name="Marquand E."/>
            <person name="Bret-Mestries E."/>
            <person name="Morien E."/>
            <person name="Nambeesan S."/>
            <person name="Nguyen T."/>
            <person name="Pegot-Espagnet P."/>
            <person name="Pouilly N."/>
            <person name="Raftis F."/>
            <person name="Sallet E."/>
            <person name="Schiex T."/>
            <person name="Thomas J."/>
            <person name="Vandecasteele C."/>
            <person name="Vares D."/>
            <person name="Vear F."/>
            <person name="Vautrin S."/>
            <person name="Crespi M."/>
            <person name="Mangin B."/>
            <person name="Burke J.M."/>
            <person name="Salse J."/>
            <person name="Munos S."/>
            <person name="Vincourt P."/>
            <person name="Rieseberg L.H."/>
            <person name="Langlade N.B."/>
        </authorList>
    </citation>
    <scope>NUCLEOTIDE SEQUENCE</scope>
    <source>
        <tissue evidence="2">Leaves</tissue>
    </source>
</reference>
<dbReference type="Gramene" id="mRNA:HanXRQr2_Chr09g0373041">
    <property type="protein sequence ID" value="CDS:HanXRQr2_Chr09g0373041.1"/>
    <property type="gene ID" value="HanXRQr2_Chr09g0373041"/>
</dbReference>
<accession>A0A9K3N7C8</accession>
<dbReference type="PANTHER" id="PTHR31642:SF228">
    <property type="entry name" value="ALCOHOL O-ACETYLTRANSFERASE"/>
    <property type="match status" value="1"/>
</dbReference>
<evidence type="ECO:0000313" key="3">
    <source>
        <dbReference type="Proteomes" id="UP000215914"/>
    </source>
</evidence>
<dbReference type="PANTHER" id="PTHR31642">
    <property type="entry name" value="TRICHOTHECENE 3-O-ACETYLTRANSFERASE"/>
    <property type="match status" value="1"/>
</dbReference>
<protein>
    <submittedName>
        <fullName evidence="2">Alcohol O-acetyltransferase</fullName>
        <ecNumber evidence="2">2.3.1.84</ecNumber>
    </submittedName>
</protein>
<evidence type="ECO:0000313" key="2">
    <source>
        <dbReference type="EMBL" id="KAF5789589.1"/>
    </source>
</evidence>
<reference evidence="2" key="2">
    <citation type="submission" date="2020-06" db="EMBL/GenBank/DDBJ databases">
        <title>Helianthus annuus Genome sequencing and assembly Release 2.</title>
        <authorList>
            <person name="Gouzy J."/>
            <person name="Langlade N."/>
            <person name="Munos S."/>
        </authorList>
    </citation>
    <scope>NUCLEOTIDE SEQUENCE</scope>
    <source>
        <tissue evidence="2">Leaves</tissue>
    </source>
</reference>
<organism evidence="2 3">
    <name type="scientific">Helianthus annuus</name>
    <name type="common">Common sunflower</name>
    <dbReference type="NCBI Taxonomy" id="4232"/>
    <lineage>
        <taxon>Eukaryota</taxon>
        <taxon>Viridiplantae</taxon>
        <taxon>Streptophyta</taxon>
        <taxon>Embryophyta</taxon>
        <taxon>Tracheophyta</taxon>
        <taxon>Spermatophyta</taxon>
        <taxon>Magnoliopsida</taxon>
        <taxon>eudicotyledons</taxon>
        <taxon>Gunneridae</taxon>
        <taxon>Pentapetalae</taxon>
        <taxon>asterids</taxon>
        <taxon>campanulids</taxon>
        <taxon>Asterales</taxon>
        <taxon>Asteraceae</taxon>
        <taxon>Asteroideae</taxon>
        <taxon>Heliantheae alliance</taxon>
        <taxon>Heliantheae</taxon>
        <taxon>Helianthus</taxon>
    </lineage>
</organism>
<evidence type="ECO:0000256" key="1">
    <source>
        <dbReference type="ARBA" id="ARBA00009861"/>
    </source>
</evidence>
<dbReference type="Pfam" id="PF02458">
    <property type="entry name" value="Transferase"/>
    <property type="match status" value="1"/>
</dbReference>
<dbReference type="EC" id="2.3.1.84" evidence="2"/>
<dbReference type="Gene3D" id="3.30.559.10">
    <property type="entry name" value="Chloramphenicol acetyltransferase-like domain"/>
    <property type="match status" value="1"/>
</dbReference>
<keyword evidence="2" id="KW-0808">Transferase</keyword>
<gene>
    <name evidence="2" type="ORF">HanXRQr2_Chr09g0373041</name>
</gene>
<comment type="caution">
    <text evidence="2">The sequence shown here is derived from an EMBL/GenBank/DDBJ whole genome shotgun (WGS) entry which is preliminary data.</text>
</comment>
<dbReference type="InterPro" id="IPR023213">
    <property type="entry name" value="CAT-like_dom_sf"/>
</dbReference>
<dbReference type="GO" id="GO:0004026">
    <property type="term" value="F:alcohol O-acetyltransferase activity"/>
    <property type="evidence" value="ECO:0007669"/>
    <property type="project" value="UniProtKB-EC"/>
</dbReference>
<dbReference type="AlphaFoldDB" id="A0A9K3N7C8"/>
<name>A0A9K3N7C8_HELAN</name>
<dbReference type="EMBL" id="MNCJ02000324">
    <property type="protein sequence ID" value="KAF5789589.1"/>
    <property type="molecule type" value="Genomic_DNA"/>
</dbReference>
<comment type="similarity">
    <text evidence="1">Belongs to the plant acyltransferase family.</text>
</comment>
<dbReference type="InterPro" id="IPR050317">
    <property type="entry name" value="Plant_Fungal_Acyltransferase"/>
</dbReference>
<sequence length="74" mass="8255">MQIPKSVTHVLMKQVTELKCGSMIISCAFNHQLSDAYSMSMFLVAWAKHARLEKMSNLPIISALNFEPTTPSSL</sequence>
<proteinExistence type="inferred from homology"/>
<keyword evidence="3" id="KW-1185">Reference proteome</keyword>
<keyword evidence="2" id="KW-0012">Acyltransferase</keyword>
<dbReference type="Proteomes" id="UP000215914">
    <property type="component" value="Unassembled WGS sequence"/>
</dbReference>